<dbReference type="Proteomes" id="UP000748756">
    <property type="component" value="Unassembled WGS sequence"/>
</dbReference>
<organism evidence="2 3">
    <name type="scientific">Linnemannia schmuckeri</name>
    <dbReference type="NCBI Taxonomy" id="64567"/>
    <lineage>
        <taxon>Eukaryota</taxon>
        <taxon>Fungi</taxon>
        <taxon>Fungi incertae sedis</taxon>
        <taxon>Mucoromycota</taxon>
        <taxon>Mortierellomycotina</taxon>
        <taxon>Mortierellomycetes</taxon>
        <taxon>Mortierellales</taxon>
        <taxon>Mortierellaceae</taxon>
        <taxon>Linnemannia</taxon>
    </lineage>
</organism>
<evidence type="ECO:0000313" key="2">
    <source>
        <dbReference type="EMBL" id="KAF9152952.1"/>
    </source>
</evidence>
<accession>A0A9P5VD31</accession>
<dbReference type="OrthoDB" id="2427864at2759"/>
<reference evidence="2" key="1">
    <citation type="journal article" date="2020" name="Fungal Divers.">
        <title>Resolving the Mortierellaceae phylogeny through synthesis of multi-gene phylogenetics and phylogenomics.</title>
        <authorList>
            <person name="Vandepol N."/>
            <person name="Liber J."/>
            <person name="Desiro A."/>
            <person name="Na H."/>
            <person name="Kennedy M."/>
            <person name="Barry K."/>
            <person name="Grigoriev I.V."/>
            <person name="Miller A.N."/>
            <person name="O'Donnell K."/>
            <person name="Stajich J.E."/>
            <person name="Bonito G."/>
        </authorList>
    </citation>
    <scope>NUCLEOTIDE SEQUENCE</scope>
    <source>
        <strain evidence="2">NRRL 6426</strain>
    </source>
</reference>
<gene>
    <name evidence="2" type="ORF">BG015_004383</name>
</gene>
<name>A0A9P5VD31_9FUNG</name>
<dbReference type="AlphaFoldDB" id="A0A9P5VD31"/>
<feature type="compositionally biased region" description="Low complexity" evidence="1">
    <location>
        <begin position="101"/>
        <end position="116"/>
    </location>
</feature>
<keyword evidence="3" id="KW-1185">Reference proteome</keyword>
<proteinExistence type="predicted"/>
<feature type="region of interest" description="Disordered" evidence="1">
    <location>
        <begin position="99"/>
        <end position="129"/>
    </location>
</feature>
<comment type="caution">
    <text evidence="2">The sequence shown here is derived from an EMBL/GenBank/DDBJ whole genome shotgun (WGS) entry which is preliminary data.</text>
</comment>
<dbReference type="EMBL" id="JAAAUQ010000208">
    <property type="protein sequence ID" value="KAF9152952.1"/>
    <property type="molecule type" value="Genomic_DNA"/>
</dbReference>
<sequence>MQTYHELLPAVILSPDPSLSRITVHRDPNRGMYYPCPHPDCDHTSILRTNPTQHHNHCKFVQRDLNAAVAAAASIDSFQPTLARQQAQPDQQTAAIVVPPQQTQQTIRRSQRQLRTTQRDVRQPLSSSSLARLAAAPFPPAGSAPTNITASAFTQLLTTMDQLADKMDRIDKRLGKHTKAMNTMSEQMEWLMDQADEIRSQNASLEAHTESVRIDMGMMEDHLGGLFENTYEFRKELRGLRKDGGKAAIAVKDHKDKDVLRL</sequence>
<protein>
    <submittedName>
        <fullName evidence="2">Uncharacterized protein</fullName>
    </submittedName>
</protein>
<evidence type="ECO:0000313" key="3">
    <source>
        <dbReference type="Proteomes" id="UP000748756"/>
    </source>
</evidence>
<evidence type="ECO:0000256" key="1">
    <source>
        <dbReference type="SAM" id="MobiDB-lite"/>
    </source>
</evidence>